<accession>A0AAP3ELI0</accession>
<protein>
    <submittedName>
        <fullName evidence="1">Uncharacterized protein</fullName>
    </submittedName>
</protein>
<sequence length="72" mass="8192">KLSIGLFGDYYLQENNGSSMTQLFIVFTSPPIAFKTERMKYGFSSCFESAVDISKVGFFSSFSLTIFHEIHF</sequence>
<feature type="non-terminal residue" evidence="1">
    <location>
        <position position="1"/>
    </location>
</feature>
<reference evidence="1" key="1">
    <citation type="submission" date="2023-06" db="EMBL/GenBank/DDBJ databases">
        <title>Deciphering the underlying mechanisms mediating the transmission of blaNDM gene from human to animals in China.</title>
        <authorList>
            <person name="Chen K."/>
            <person name="Chen S."/>
        </authorList>
    </citation>
    <scope>NUCLEOTIDE SEQUENCE</scope>
    <source>
        <strain evidence="1">1199</strain>
    </source>
</reference>
<gene>
    <name evidence="1" type="ORF">OFN31_28655</name>
</gene>
<proteinExistence type="predicted"/>
<comment type="caution">
    <text evidence="1">The sequence shown here is derived from an EMBL/GenBank/DDBJ whole genome shotgun (WGS) entry which is preliminary data.</text>
</comment>
<dbReference type="AlphaFoldDB" id="A0AAP3ELI0"/>
<dbReference type="EMBL" id="JAOVKC010000630">
    <property type="protein sequence ID" value="MCV5625616.1"/>
    <property type="molecule type" value="Genomic_DNA"/>
</dbReference>
<name>A0AAP3ELI0_ECOLX</name>
<evidence type="ECO:0000313" key="2">
    <source>
        <dbReference type="Proteomes" id="UP001208624"/>
    </source>
</evidence>
<dbReference type="Proteomes" id="UP001208624">
    <property type="component" value="Unassembled WGS sequence"/>
</dbReference>
<evidence type="ECO:0000313" key="1">
    <source>
        <dbReference type="EMBL" id="MCV5625616.1"/>
    </source>
</evidence>
<organism evidence="1 2">
    <name type="scientific">Escherichia coli</name>
    <dbReference type="NCBI Taxonomy" id="562"/>
    <lineage>
        <taxon>Bacteria</taxon>
        <taxon>Pseudomonadati</taxon>
        <taxon>Pseudomonadota</taxon>
        <taxon>Gammaproteobacteria</taxon>
        <taxon>Enterobacterales</taxon>
        <taxon>Enterobacteriaceae</taxon>
        <taxon>Escherichia</taxon>
    </lineage>
</organism>